<protein>
    <submittedName>
        <fullName evidence="1">Uncharacterized protein</fullName>
    </submittedName>
</protein>
<sequence length="102" mass="12331">MQRRTYQEGDRRIILERYRNLPDGPEGRLYECAFFQNIICEFTLWQLMPEDGILSFYQELYRNIEPKSFLLFYLYDPDPEPHLRQICKERADDAGLFISWAG</sequence>
<dbReference type="EMBL" id="DWWS01000013">
    <property type="protein sequence ID" value="HJC22587.1"/>
    <property type="molecule type" value="Genomic_DNA"/>
</dbReference>
<proteinExistence type="predicted"/>
<organism evidence="1 2">
    <name type="scientific">Candidatus Eisenbergiella merdavium</name>
    <dbReference type="NCBI Taxonomy" id="2838551"/>
    <lineage>
        <taxon>Bacteria</taxon>
        <taxon>Bacillati</taxon>
        <taxon>Bacillota</taxon>
        <taxon>Clostridia</taxon>
        <taxon>Lachnospirales</taxon>
        <taxon>Lachnospiraceae</taxon>
        <taxon>Eisenbergiella</taxon>
    </lineage>
</organism>
<accession>A0A9D2NDY6</accession>
<reference evidence="1" key="1">
    <citation type="journal article" date="2021" name="PeerJ">
        <title>Extensive microbial diversity within the chicken gut microbiome revealed by metagenomics and culture.</title>
        <authorList>
            <person name="Gilroy R."/>
            <person name="Ravi A."/>
            <person name="Getino M."/>
            <person name="Pursley I."/>
            <person name="Horton D.L."/>
            <person name="Alikhan N.F."/>
            <person name="Baker D."/>
            <person name="Gharbi K."/>
            <person name="Hall N."/>
            <person name="Watson M."/>
            <person name="Adriaenssens E.M."/>
            <person name="Foster-Nyarko E."/>
            <person name="Jarju S."/>
            <person name="Secka A."/>
            <person name="Antonio M."/>
            <person name="Oren A."/>
            <person name="Chaudhuri R.R."/>
            <person name="La Ragione R."/>
            <person name="Hildebrand F."/>
            <person name="Pallen M.J."/>
        </authorList>
    </citation>
    <scope>NUCLEOTIDE SEQUENCE</scope>
    <source>
        <strain evidence="1">USAMLcec2-132</strain>
    </source>
</reference>
<gene>
    <name evidence="1" type="ORF">H9761_02640</name>
</gene>
<evidence type="ECO:0000313" key="1">
    <source>
        <dbReference type="EMBL" id="HJC22587.1"/>
    </source>
</evidence>
<reference evidence="1" key="2">
    <citation type="submission" date="2021-04" db="EMBL/GenBank/DDBJ databases">
        <authorList>
            <person name="Gilroy R."/>
        </authorList>
    </citation>
    <scope>NUCLEOTIDE SEQUENCE</scope>
    <source>
        <strain evidence="1">USAMLcec2-132</strain>
    </source>
</reference>
<dbReference type="Proteomes" id="UP000823891">
    <property type="component" value="Unassembled WGS sequence"/>
</dbReference>
<name>A0A9D2NDY6_9FIRM</name>
<comment type="caution">
    <text evidence="1">The sequence shown here is derived from an EMBL/GenBank/DDBJ whole genome shotgun (WGS) entry which is preliminary data.</text>
</comment>
<evidence type="ECO:0000313" key="2">
    <source>
        <dbReference type="Proteomes" id="UP000823891"/>
    </source>
</evidence>
<dbReference type="AlphaFoldDB" id="A0A9D2NDY6"/>